<feature type="region of interest" description="Disordered" evidence="2">
    <location>
        <begin position="503"/>
        <end position="522"/>
    </location>
</feature>
<dbReference type="CDD" id="cd06877">
    <property type="entry name" value="PX_SNX14"/>
    <property type="match status" value="1"/>
</dbReference>
<evidence type="ECO:0008006" key="9">
    <source>
        <dbReference type="Google" id="ProtNLM"/>
    </source>
</evidence>
<reference evidence="7 8" key="1">
    <citation type="submission" date="2024-02" db="EMBL/GenBank/DDBJ databases">
        <title>Chromosome-scale genome assembly of the rough periwinkle Littorina saxatilis.</title>
        <authorList>
            <person name="De Jode A."/>
            <person name="Faria R."/>
            <person name="Formenti G."/>
            <person name="Sims Y."/>
            <person name="Smith T.P."/>
            <person name="Tracey A."/>
            <person name="Wood J.M.D."/>
            <person name="Zagrodzka Z.B."/>
            <person name="Johannesson K."/>
            <person name="Butlin R.K."/>
            <person name="Leder E.H."/>
        </authorList>
    </citation>
    <scope>NUCLEOTIDE SEQUENCE [LARGE SCALE GENOMIC DNA]</scope>
    <source>
        <strain evidence="7">Snail1</strain>
        <tissue evidence="7">Muscle</tissue>
    </source>
</reference>
<dbReference type="Pfam" id="PF00615">
    <property type="entry name" value="RGS"/>
    <property type="match status" value="1"/>
</dbReference>
<feature type="compositionally biased region" description="Basic and acidic residues" evidence="2">
    <location>
        <begin position="503"/>
        <end position="512"/>
    </location>
</feature>
<dbReference type="InterPro" id="IPR044926">
    <property type="entry name" value="RGS_subdomain_2"/>
</dbReference>
<dbReference type="SUPFAM" id="SSF48097">
    <property type="entry name" value="Regulator of G-protein signaling, RGS"/>
    <property type="match status" value="1"/>
</dbReference>
<dbReference type="PANTHER" id="PTHR22775">
    <property type="entry name" value="SORTING NEXIN"/>
    <property type="match status" value="1"/>
</dbReference>
<dbReference type="PROSITE" id="PS50195">
    <property type="entry name" value="PX"/>
    <property type="match status" value="1"/>
</dbReference>
<dbReference type="InterPro" id="IPR003114">
    <property type="entry name" value="Phox_assoc"/>
</dbReference>
<feature type="region of interest" description="Disordered" evidence="2">
    <location>
        <begin position="717"/>
        <end position="736"/>
    </location>
</feature>
<dbReference type="InterPro" id="IPR001683">
    <property type="entry name" value="PX_dom"/>
</dbReference>
<dbReference type="GO" id="GO:0005770">
    <property type="term" value="C:late endosome"/>
    <property type="evidence" value="ECO:0007669"/>
    <property type="project" value="TreeGrafter"/>
</dbReference>
<protein>
    <recommendedName>
        <fullName evidence="9">Sorting nexin-14-like</fullName>
    </recommendedName>
</protein>
<dbReference type="Proteomes" id="UP001374579">
    <property type="component" value="Unassembled WGS sequence"/>
</dbReference>
<keyword evidence="8" id="KW-1185">Reference proteome</keyword>
<dbReference type="AlphaFoldDB" id="A0AAN9BX02"/>
<dbReference type="SMART" id="SM00313">
    <property type="entry name" value="PXA"/>
    <property type="match status" value="1"/>
</dbReference>
<dbReference type="PROSITE" id="PS50132">
    <property type="entry name" value="RGS"/>
    <property type="match status" value="1"/>
</dbReference>
<feature type="domain" description="RGS" evidence="4">
    <location>
        <begin position="339"/>
        <end position="457"/>
    </location>
</feature>
<dbReference type="GO" id="GO:0035091">
    <property type="term" value="F:phosphatidylinositol binding"/>
    <property type="evidence" value="ECO:0007669"/>
    <property type="project" value="InterPro"/>
</dbReference>
<accession>A0AAN9BX02</accession>
<name>A0AAN9BX02_9CAEN</name>
<feature type="region of interest" description="Disordered" evidence="2">
    <location>
        <begin position="465"/>
        <end position="493"/>
    </location>
</feature>
<dbReference type="GO" id="GO:0097352">
    <property type="term" value="P:autophagosome maturation"/>
    <property type="evidence" value="ECO:0007669"/>
    <property type="project" value="TreeGrafter"/>
</dbReference>
<dbReference type="InterPro" id="IPR036305">
    <property type="entry name" value="RGS_sf"/>
</dbReference>
<dbReference type="InterPro" id="IPR036871">
    <property type="entry name" value="PX_dom_sf"/>
</dbReference>
<dbReference type="Gene3D" id="3.30.1520.10">
    <property type="entry name" value="Phox-like domain"/>
    <property type="match status" value="1"/>
</dbReference>
<dbReference type="SMART" id="SM00315">
    <property type="entry name" value="RGS"/>
    <property type="match status" value="1"/>
</dbReference>
<dbReference type="Pfam" id="PF00787">
    <property type="entry name" value="PX"/>
    <property type="match status" value="1"/>
</dbReference>
<dbReference type="Gene3D" id="1.10.167.10">
    <property type="entry name" value="Regulator of G-protein Signalling 4, domain 2"/>
    <property type="match status" value="1"/>
</dbReference>
<sequence>MIPWYVVKLYLQQHRKFAVGTTALLVFTLVFYSYFHLVLAAWCFVMGVVVAYSCFSPQSILPNLLMYTRHKKRWNTESELTLMRTLCRVCGQKKCPRHRPELNILAFQPWTSLEVHQKVDEALEEFINLVLKEYVYTWYKELSLDEEFVDELRTNIRFLASVLFRRMQKVDVPQLVTQKLAKAALYHVDAVVQANRNSVPQDSDLQQATLDYHGANIHCAMWSRKAELEYLRRLTESLFPYILRPQTLHSKSTCAMVREILCGSVLFPAMDAIANPDMLNNLLLVFLDNTPPPQATEPPTPKVQFLAHFGTSLATNQSCLRLELNDVTNAGAPQHLYPFMQFLKSEAAVNVLQFCLSCEDFNKQILSPDVSQSEFQALHNAAKDLYRTYVAPDALDRIKFDEDVVNELRDIVEGPADQVIRLRTSTPLFKAYEHAYDLLEHTFLPMFHQSDDYYSMLCGDRPNSGAARQLPNSLQSLKNNSSRSNRKKDFGFSNLGSKIKDVFRSGSDERGGGDGVEASPEGGLLASMAGRVEEGMPDLPLSPKHAKEKAAHDLSSWRVTIPRTGARPDPDNIRKYYYVFIVDVRRVDVPEQNSKSNWTVARRYNEFYVLEQKLTEFHGDFVKDCQLPPKKSFGTKNQEFTESRKDVFEQFLQKLLTKPHLKGSQLLYKFLTTEDEFTSSFLPDMKIGKFVKSVPMKLVKEKGQHLDPFLVNFEKSTEAAKPKPSKPERRGSDASMISTSSEKMISSLYENNANSGFAPPVSRVEVPPDATTVEVEGVFDCLIYFAREIYRVPEWAHHMLFTLRMLFKNTLESYLDSYVDYKVTQVTQEHRVISLVHLLRDTLFFDTDPPRTDEQKKQRYEEALNGFIAFIPSAVASVAGSRKAVEGSKFLLDVFQKPKLNKQLSYVLLDVLVTELFPELKGEPSPLNSPSP</sequence>
<keyword evidence="3" id="KW-0472">Membrane</keyword>
<feature type="transmembrane region" description="Helical" evidence="3">
    <location>
        <begin position="21"/>
        <end position="52"/>
    </location>
</feature>
<dbReference type="InterPro" id="IPR013937">
    <property type="entry name" value="Sorting_nexin_C"/>
</dbReference>
<dbReference type="PROSITE" id="PS51207">
    <property type="entry name" value="PXA"/>
    <property type="match status" value="1"/>
</dbReference>
<dbReference type="SMART" id="SM00312">
    <property type="entry name" value="PX"/>
    <property type="match status" value="1"/>
</dbReference>
<keyword evidence="3" id="KW-0812">Transmembrane</keyword>
<evidence type="ECO:0000259" key="5">
    <source>
        <dbReference type="PROSITE" id="PS50195"/>
    </source>
</evidence>
<dbReference type="SUPFAM" id="SSF64268">
    <property type="entry name" value="PX domain"/>
    <property type="match status" value="1"/>
</dbReference>
<keyword evidence="3" id="KW-1133">Transmembrane helix</keyword>
<dbReference type="EMBL" id="JBAMIC010000002">
    <property type="protein sequence ID" value="KAK7112644.1"/>
    <property type="molecule type" value="Genomic_DNA"/>
</dbReference>
<dbReference type="PANTHER" id="PTHR22775:SF44">
    <property type="entry name" value="SORTING NEXIN-14"/>
    <property type="match status" value="1"/>
</dbReference>
<evidence type="ECO:0000256" key="1">
    <source>
        <dbReference type="ARBA" id="ARBA00010883"/>
    </source>
</evidence>
<evidence type="ECO:0000259" key="6">
    <source>
        <dbReference type="PROSITE" id="PS51207"/>
    </source>
</evidence>
<dbReference type="InterPro" id="IPR016137">
    <property type="entry name" value="RGS"/>
</dbReference>
<dbReference type="InterPro" id="IPR037436">
    <property type="entry name" value="SNX14_PX"/>
</dbReference>
<evidence type="ECO:0000256" key="2">
    <source>
        <dbReference type="SAM" id="MobiDB-lite"/>
    </source>
</evidence>
<feature type="domain" description="PX" evidence="5">
    <location>
        <begin position="558"/>
        <end position="678"/>
    </location>
</feature>
<feature type="compositionally biased region" description="Basic and acidic residues" evidence="2">
    <location>
        <begin position="717"/>
        <end position="732"/>
    </location>
</feature>
<evidence type="ECO:0000313" key="8">
    <source>
        <dbReference type="Proteomes" id="UP001374579"/>
    </source>
</evidence>
<comment type="similarity">
    <text evidence="1">Belongs to the sorting nexin family.</text>
</comment>
<evidence type="ECO:0000256" key="3">
    <source>
        <dbReference type="SAM" id="Phobius"/>
    </source>
</evidence>
<evidence type="ECO:0000259" key="4">
    <source>
        <dbReference type="PROSITE" id="PS50132"/>
    </source>
</evidence>
<evidence type="ECO:0000313" key="7">
    <source>
        <dbReference type="EMBL" id="KAK7112644.1"/>
    </source>
</evidence>
<feature type="domain" description="PXA" evidence="6">
    <location>
        <begin position="116"/>
        <end position="291"/>
    </location>
</feature>
<dbReference type="Pfam" id="PF02194">
    <property type="entry name" value="PXA"/>
    <property type="match status" value="1"/>
</dbReference>
<organism evidence="7 8">
    <name type="scientific">Littorina saxatilis</name>
    <dbReference type="NCBI Taxonomy" id="31220"/>
    <lineage>
        <taxon>Eukaryota</taxon>
        <taxon>Metazoa</taxon>
        <taxon>Spiralia</taxon>
        <taxon>Lophotrochozoa</taxon>
        <taxon>Mollusca</taxon>
        <taxon>Gastropoda</taxon>
        <taxon>Caenogastropoda</taxon>
        <taxon>Littorinimorpha</taxon>
        <taxon>Littorinoidea</taxon>
        <taxon>Littorinidae</taxon>
        <taxon>Littorina</taxon>
    </lineage>
</organism>
<feature type="compositionally biased region" description="Low complexity" evidence="2">
    <location>
        <begin position="469"/>
        <end position="483"/>
    </location>
</feature>
<proteinExistence type="inferred from homology"/>
<comment type="caution">
    <text evidence="7">The sequence shown here is derived from an EMBL/GenBank/DDBJ whole genome shotgun (WGS) entry which is preliminary data.</text>
</comment>
<dbReference type="Pfam" id="PF08628">
    <property type="entry name" value="Nexin_C"/>
    <property type="match status" value="1"/>
</dbReference>
<gene>
    <name evidence="7" type="ORF">V1264_012071</name>
</gene>